<dbReference type="PANTHER" id="PTHR11668:SF300">
    <property type="entry name" value="SERINE_THREONINE-PROTEIN PHOSPHATASE"/>
    <property type="match status" value="1"/>
</dbReference>
<name>A0A183D596_9BILA</name>
<accession>A0A183D596</accession>
<keyword evidence="4" id="KW-0904">Protein phosphatase</keyword>
<dbReference type="GO" id="GO:0046872">
    <property type="term" value="F:metal ion binding"/>
    <property type="evidence" value="ECO:0007669"/>
    <property type="project" value="UniProtKB-KW"/>
</dbReference>
<reference evidence="7 8" key="2">
    <citation type="submission" date="2018-11" db="EMBL/GenBank/DDBJ databases">
        <authorList>
            <consortium name="Pathogen Informatics"/>
        </authorList>
    </citation>
    <scope>NUCLEOTIDE SEQUENCE [LARGE SCALE GENOMIC DNA]</scope>
</reference>
<evidence type="ECO:0000313" key="8">
    <source>
        <dbReference type="Proteomes" id="UP000271098"/>
    </source>
</evidence>
<evidence type="ECO:0000256" key="5">
    <source>
        <dbReference type="ARBA" id="ARBA00023211"/>
    </source>
</evidence>
<dbReference type="SUPFAM" id="SSF56300">
    <property type="entry name" value="Metallo-dependent phosphatases"/>
    <property type="match status" value="1"/>
</dbReference>
<dbReference type="InterPro" id="IPR050341">
    <property type="entry name" value="PP1_catalytic_subunit"/>
</dbReference>
<dbReference type="Pfam" id="PF00149">
    <property type="entry name" value="Metallophos"/>
    <property type="match status" value="1"/>
</dbReference>
<evidence type="ECO:0000313" key="7">
    <source>
        <dbReference type="EMBL" id="VDK41388.1"/>
    </source>
</evidence>
<protein>
    <recommendedName>
        <fullName evidence="1">protein-serine/threonine phosphatase</fullName>
        <ecNumber evidence="1">3.1.3.16</ecNumber>
    </recommendedName>
</protein>
<keyword evidence="8" id="KW-1185">Reference proteome</keyword>
<keyword evidence="2" id="KW-0479">Metal-binding</keyword>
<feature type="domain" description="Calcineurin-like phosphoesterase" evidence="6">
    <location>
        <begin position="3"/>
        <end position="108"/>
    </location>
</feature>
<dbReference type="GO" id="GO:0005634">
    <property type="term" value="C:nucleus"/>
    <property type="evidence" value="ECO:0007669"/>
    <property type="project" value="TreeGrafter"/>
</dbReference>
<dbReference type="Proteomes" id="UP000271098">
    <property type="component" value="Unassembled WGS sequence"/>
</dbReference>
<dbReference type="Gene3D" id="3.60.21.10">
    <property type="match status" value="1"/>
</dbReference>
<evidence type="ECO:0000256" key="3">
    <source>
        <dbReference type="ARBA" id="ARBA00022801"/>
    </source>
</evidence>
<dbReference type="GO" id="GO:0005737">
    <property type="term" value="C:cytoplasm"/>
    <property type="evidence" value="ECO:0007669"/>
    <property type="project" value="TreeGrafter"/>
</dbReference>
<dbReference type="InterPro" id="IPR029052">
    <property type="entry name" value="Metallo-depent_PP-like"/>
</dbReference>
<gene>
    <name evidence="7" type="ORF">GPUH_LOCUS3888</name>
</gene>
<organism evidence="9">
    <name type="scientific">Gongylonema pulchrum</name>
    <dbReference type="NCBI Taxonomy" id="637853"/>
    <lineage>
        <taxon>Eukaryota</taxon>
        <taxon>Metazoa</taxon>
        <taxon>Ecdysozoa</taxon>
        <taxon>Nematoda</taxon>
        <taxon>Chromadorea</taxon>
        <taxon>Rhabditida</taxon>
        <taxon>Spirurina</taxon>
        <taxon>Spiruromorpha</taxon>
        <taxon>Spiruroidea</taxon>
        <taxon>Gongylonematidae</taxon>
        <taxon>Gongylonema</taxon>
    </lineage>
</organism>
<keyword evidence="3" id="KW-0378">Hydrolase</keyword>
<keyword evidence="5" id="KW-0464">Manganese</keyword>
<dbReference type="InterPro" id="IPR004843">
    <property type="entry name" value="Calcineurin-like_PHP"/>
</dbReference>
<dbReference type="PANTHER" id="PTHR11668">
    <property type="entry name" value="SERINE/THREONINE PROTEIN PHOSPHATASE"/>
    <property type="match status" value="1"/>
</dbReference>
<proteinExistence type="predicted"/>
<dbReference type="WBParaSite" id="GPUH_0000389401-mRNA-1">
    <property type="protein sequence ID" value="GPUH_0000389401-mRNA-1"/>
    <property type="gene ID" value="GPUH_0000389401"/>
</dbReference>
<evidence type="ECO:0000256" key="2">
    <source>
        <dbReference type="ARBA" id="ARBA00022723"/>
    </source>
</evidence>
<evidence type="ECO:0000256" key="4">
    <source>
        <dbReference type="ARBA" id="ARBA00022912"/>
    </source>
</evidence>
<dbReference type="EMBL" id="UYRT01006950">
    <property type="protein sequence ID" value="VDK41388.1"/>
    <property type="molecule type" value="Genomic_DNA"/>
</dbReference>
<dbReference type="EC" id="3.1.3.16" evidence="1"/>
<sequence>MFYNLNEIFDSMPLVAILSDQIYCCHGGISQFAQYRSDIANIPRKSVWASDIQGYKMKSIFTDTIWAEPHFKQTLLYSPSDRYYSYYFNKSALEVKLRQFKCRALVCGVSSNPNNLSLQTDKNEGSGCEELFGGLCYAIYSSHMDRQRSFEAAVLLFKFNPSTSLLGAEVRYHSVSKLQFSAALKTLKTEFISSK</sequence>
<evidence type="ECO:0000256" key="1">
    <source>
        <dbReference type="ARBA" id="ARBA00013081"/>
    </source>
</evidence>
<dbReference type="OrthoDB" id="5791836at2759"/>
<reference evidence="9" key="1">
    <citation type="submission" date="2016-06" db="UniProtKB">
        <authorList>
            <consortium name="WormBaseParasite"/>
        </authorList>
    </citation>
    <scope>IDENTIFICATION</scope>
</reference>
<evidence type="ECO:0000313" key="9">
    <source>
        <dbReference type="WBParaSite" id="GPUH_0000389401-mRNA-1"/>
    </source>
</evidence>
<evidence type="ECO:0000259" key="6">
    <source>
        <dbReference type="Pfam" id="PF00149"/>
    </source>
</evidence>
<dbReference type="AlphaFoldDB" id="A0A183D596"/>
<dbReference type="GO" id="GO:0004722">
    <property type="term" value="F:protein serine/threonine phosphatase activity"/>
    <property type="evidence" value="ECO:0007669"/>
    <property type="project" value="UniProtKB-EC"/>
</dbReference>